<dbReference type="EMBL" id="CACRXK020034951">
    <property type="protein sequence ID" value="CAB4044435.1"/>
    <property type="molecule type" value="Genomic_DNA"/>
</dbReference>
<protein>
    <submittedName>
        <fullName evidence="1">Uncharacterized protein</fullName>
    </submittedName>
</protein>
<evidence type="ECO:0000313" key="1">
    <source>
        <dbReference type="EMBL" id="CAB4044435.1"/>
    </source>
</evidence>
<feature type="non-terminal residue" evidence="1">
    <location>
        <position position="1"/>
    </location>
</feature>
<gene>
    <name evidence="1" type="ORF">PACLA_8A004912</name>
</gene>
<evidence type="ECO:0000313" key="2">
    <source>
        <dbReference type="Proteomes" id="UP001152795"/>
    </source>
</evidence>
<accession>A0A6S7KG08</accession>
<comment type="caution">
    <text evidence="1">The sequence shown here is derived from an EMBL/GenBank/DDBJ whole genome shotgun (WGS) entry which is preliminary data.</text>
</comment>
<name>A0A6S7KG08_PARCT</name>
<dbReference type="AlphaFoldDB" id="A0A6S7KG08"/>
<dbReference type="Proteomes" id="UP001152795">
    <property type="component" value="Unassembled WGS sequence"/>
</dbReference>
<organism evidence="1 2">
    <name type="scientific">Paramuricea clavata</name>
    <name type="common">Red gorgonian</name>
    <name type="synonym">Violescent sea-whip</name>
    <dbReference type="NCBI Taxonomy" id="317549"/>
    <lineage>
        <taxon>Eukaryota</taxon>
        <taxon>Metazoa</taxon>
        <taxon>Cnidaria</taxon>
        <taxon>Anthozoa</taxon>
        <taxon>Octocorallia</taxon>
        <taxon>Malacalcyonacea</taxon>
        <taxon>Plexauridae</taxon>
        <taxon>Paramuricea</taxon>
    </lineage>
</organism>
<reference evidence="1" key="1">
    <citation type="submission" date="2020-04" db="EMBL/GenBank/DDBJ databases">
        <authorList>
            <person name="Alioto T."/>
            <person name="Alioto T."/>
            <person name="Gomez Garrido J."/>
        </authorList>
    </citation>
    <scope>NUCLEOTIDE SEQUENCE</scope>
    <source>
        <strain evidence="1">A484AB</strain>
    </source>
</reference>
<dbReference type="OrthoDB" id="5990275at2759"/>
<sequence length="279" mass="31951">KGEIPKNIRQLSPSKDAREIKYFSRINEDIKKKFVHQGNQSKLTHHMNLEKGGPVGSGAEVGKIWHRILKKYIDNPEQHGDGAGEAVIKALQSEGNIVKDIKFLQTEFPLYGFISDKETLEISFWNGNADAIGWFDDRYVIVDWKAVDLLLFWEKNKHAYGDYLHQCLVYARLLQLHLGLDELPHILIVPISNKTGKEIHPAMFNNVPDECKNEIQLYNWSKVPISVTKKIKNWMVKDAFKNSDVPDDTKVQDVFNDDVTVRQLLDALTSKLTGLKVED</sequence>
<proteinExistence type="predicted"/>
<keyword evidence="2" id="KW-1185">Reference proteome</keyword>